<dbReference type="Proteomes" id="UP001210339">
    <property type="component" value="Chromosome"/>
</dbReference>
<organism evidence="3 4">
    <name type="scientific">Peptoniphilus equinus</name>
    <dbReference type="NCBI Taxonomy" id="3016343"/>
    <lineage>
        <taxon>Bacteria</taxon>
        <taxon>Bacillati</taxon>
        <taxon>Bacillota</taxon>
        <taxon>Tissierellia</taxon>
        <taxon>Tissierellales</taxon>
        <taxon>Peptoniphilaceae</taxon>
        <taxon>Peptoniphilus</taxon>
    </lineage>
</organism>
<dbReference type="InterPro" id="IPR051465">
    <property type="entry name" value="Cell_Envelope_Struct_Comp"/>
</dbReference>
<dbReference type="PANTHER" id="PTHR43308:SF5">
    <property type="entry name" value="S-LAYER PROTEIN _ PEPTIDOGLYCAN ENDO-BETA-N-ACETYLGLUCOSAMINIDASE"/>
    <property type="match status" value="1"/>
</dbReference>
<evidence type="ECO:0000259" key="2">
    <source>
        <dbReference type="PROSITE" id="PS51272"/>
    </source>
</evidence>
<dbReference type="PROSITE" id="PS51272">
    <property type="entry name" value="SLH"/>
    <property type="match status" value="1"/>
</dbReference>
<dbReference type="EMBL" id="CP115667">
    <property type="protein sequence ID" value="WBW50167.1"/>
    <property type="molecule type" value="Genomic_DNA"/>
</dbReference>
<reference evidence="3 4" key="1">
    <citation type="submission" date="2023-01" db="EMBL/GenBank/DDBJ databases">
        <authorList>
            <person name="Lee S.H."/>
            <person name="Jung H.S."/>
            <person name="Yun J.U."/>
        </authorList>
    </citation>
    <scope>NUCLEOTIDE SEQUENCE [LARGE SCALE GENOMIC DNA]</scope>
    <source>
        <strain evidence="3 4">CBA3646</strain>
    </source>
</reference>
<feature type="region of interest" description="Disordered" evidence="1">
    <location>
        <begin position="260"/>
        <end position="283"/>
    </location>
</feature>
<dbReference type="Pfam" id="PF00395">
    <property type="entry name" value="SLH"/>
    <property type="match status" value="2"/>
</dbReference>
<evidence type="ECO:0000313" key="4">
    <source>
        <dbReference type="Proteomes" id="UP001210339"/>
    </source>
</evidence>
<sequence length="432" mass="48249">MKKFLILIAALSCVVGFTSKTFTDTSEHWAKDYIAAMAQEELLLGYSDGSFQPDRAISMSETYSIINRMFNFNSFQPQDVEGFRQYKDKWFYNDLLAAYTAGYLRDDEFADRSITRLEVARILSRLYTLEDEGGDFVESSELNTSDRLILRRLEGAKIFNGYADHTFKPHAPITRAEFSKVITLAQRTLQPRSAESAYAELKSLLENLNTIDVNGLSPETIERLNTIITRTYSNELPTESEMRGWIADLKIIFASNTASSDPLSPEAPLAPPTDVEDPSPITPAPSSAEHYLRILTKDTAGVAVPATITLNHATFVPGLYPEGKYLLEVQALNKKPYTTFIDLSSDTELDITLEDMPKAYLRLTLNSPYLHAASGLEYKDGARVTVTIDVPEGMKVDRLIVNGNTKGVLSDEYSFIITEDTTIDVEFTAQTS</sequence>
<feature type="domain" description="SLH" evidence="2">
    <location>
        <begin position="17"/>
        <end position="80"/>
    </location>
</feature>
<dbReference type="PANTHER" id="PTHR43308">
    <property type="entry name" value="OUTER MEMBRANE PROTEIN ALPHA-RELATED"/>
    <property type="match status" value="1"/>
</dbReference>
<keyword evidence="4" id="KW-1185">Reference proteome</keyword>
<name>A0ABY7QTP7_9FIRM</name>
<evidence type="ECO:0000256" key="1">
    <source>
        <dbReference type="SAM" id="MobiDB-lite"/>
    </source>
</evidence>
<accession>A0ABY7QTP7</accession>
<protein>
    <submittedName>
        <fullName evidence="3">S-layer homology domain-containing protein</fullName>
    </submittedName>
</protein>
<proteinExistence type="predicted"/>
<dbReference type="RefSeq" id="WP_271191698.1">
    <property type="nucleotide sequence ID" value="NZ_CP115667.1"/>
</dbReference>
<evidence type="ECO:0000313" key="3">
    <source>
        <dbReference type="EMBL" id="WBW50167.1"/>
    </source>
</evidence>
<gene>
    <name evidence="3" type="ORF">O6R05_00990</name>
</gene>
<dbReference type="InterPro" id="IPR001119">
    <property type="entry name" value="SLH_dom"/>
</dbReference>